<organism evidence="1">
    <name type="scientific">Rhizophora mucronata</name>
    <name type="common">Asiatic mangrove</name>
    <dbReference type="NCBI Taxonomy" id="61149"/>
    <lineage>
        <taxon>Eukaryota</taxon>
        <taxon>Viridiplantae</taxon>
        <taxon>Streptophyta</taxon>
        <taxon>Embryophyta</taxon>
        <taxon>Tracheophyta</taxon>
        <taxon>Spermatophyta</taxon>
        <taxon>Magnoliopsida</taxon>
        <taxon>eudicotyledons</taxon>
        <taxon>Gunneridae</taxon>
        <taxon>Pentapetalae</taxon>
        <taxon>rosids</taxon>
        <taxon>fabids</taxon>
        <taxon>Malpighiales</taxon>
        <taxon>Rhizophoraceae</taxon>
        <taxon>Rhizophora</taxon>
    </lineage>
</organism>
<dbReference type="AlphaFoldDB" id="A0A2P2QGU5"/>
<accession>A0A2P2QGU5</accession>
<evidence type="ECO:0000313" key="1">
    <source>
        <dbReference type="EMBL" id="MBX66115.1"/>
    </source>
</evidence>
<protein>
    <submittedName>
        <fullName evidence="1">Uncharacterized protein</fullName>
    </submittedName>
</protein>
<name>A0A2P2QGU5_RHIMU</name>
<reference evidence="1" key="1">
    <citation type="submission" date="2018-02" db="EMBL/GenBank/DDBJ databases">
        <title>Rhizophora mucronata_Transcriptome.</title>
        <authorList>
            <person name="Meera S.P."/>
            <person name="Sreeshan A."/>
            <person name="Augustine A."/>
        </authorList>
    </citation>
    <scope>NUCLEOTIDE SEQUENCE</scope>
    <source>
        <tissue evidence="1">Leaf</tissue>
    </source>
</reference>
<dbReference type="EMBL" id="GGEC01085631">
    <property type="protein sequence ID" value="MBX66115.1"/>
    <property type="molecule type" value="Transcribed_RNA"/>
</dbReference>
<sequence>MNFKSSVRMRDYFTYCPFLFYFYFLCV</sequence>
<proteinExistence type="predicted"/>